<dbReference type="OrthoDB" id="5978709at2759"/>
<dbReference type="GO" id="GO:0004190">
    <property type="term" value="F:aspartic-type endopeptidase activity"/>
    <property type="evidence" value="ECO:0007669"/>
    <property type="project" value="InterPro"/>
</dbReference>
<dbReference type="EMBL" id="LSMT01001121">
    <property type="protein sequence ID" value="PFX12950.1"/>
    <property type="molecule type" value="Genomic_DNA"/>
</dbReference>
<reference evidence="5" key="1">
    <citation type="journal article" date="2017" name="bioRxiv">
        <title>Comparative analysis of the genomes of Stylophora pistillata and Acropora digitifera provides evidence for extensive differences between species of corals.</title>
        <authorList>
            <person name="Voolstra C.R."/>
            <person name="Li Y."/>
            <person name="Liew Y.J."/>
            <person name="Baumgarten S."/>
            <person name="Zoccola D."/>
            <person name="Flot J.-F."/>
            <person name="Tambutte S."/>
            <person name="Allemand D."/>
            <person name="Aranda M."/>
        </authorList>
    </citation>
    <scope>NUCLEOTIDE SEQUENCE [LARGE SCALE GENOMIC DNA]</scope>
</reference>
<evidence type="ECO:0008006" key="6">
    <source>
        <dbReference type="Google" id="ProtNLM"/>
    </source>
</evidence>
<dbReference type="Proteomes" id="UP000225706">
    <property type="component" value="Unassembled WGS sequence"/>
</dbReference>
<evidence type="ECO:0000313" key="5">
    <source>
        <dbReference type="Proteomes" id="UP000225706"/>
    </source>
</evidence>
<feature type="compositionally biased region" description="Basic and acidic residues" evidence="1">
    <location>
        <begin position="697"/>
        <end position="708"/>
    </location>
</feature>
<dbReference type="AlphaFoldDB" id="A0A2B4R8X4"/>
<evidence type="ECO:0000313" key="4">
    <source>
        <dbReference type="EMBL" id="PFX12950.1"/>
    </source>
</evidence>
<dbReference type="Pfam" id="PF03564">
    <property type="entry name" value="DUF1759"/>
    <property type="match status" value="2"/>
</dbReference>
<keyword evidence="5" id="KW-1185">Reference proteome</keyword>
<feature type="region of interest" description="Disordered" evidence="1">
    <location>
        <begin position="608"/>
        <end position="715"/>
    </location>
</feature>
<organism evidence="4 5">
    <name type="scientific">Stylophora pistillata</name>
    <name type="common">Smooth cauliflower coral</name>
    <dbReference type="NCBI Taxonomy" id="50429"/>
    <lineage>
        <taxon>Eukaryota</taxon>
        <taxon>Metazoa</taxon>
        <taxon>Cnidaria</taxon>
        <taxon>Anthozoa</taxon>
        <taxon>Hexacorallia</taxon>
        <taxon>Scleractinia</taxon>
        <taxon>Astrocoeniina</taxon>
        <taxon>Pocilloporidae</taxon>
        <taxon>Stylophora</taxon>
    </lineage>
</organism>
<evidence type="ECO:0000259" key="2">
    <source>
        <dbReference type="Pfam" id="PF05585"/>
    </source>
</evidence>
<comment type="caution">
    <text evidence="4">The sequence shown here is derived from an EMBL/GenBank/DDBJ whole genome shotgun (WGS) entry which is preliminary data.</text>
</comment>
<name>A0A2B4R8X4_STYPI</name>
<feature type="domain" description="DUF5641" evidence="3">
    <location>
        <begin position="739"/>
        <end position="774"/>
    </location>
</feature>
<accession>A0A2B4R8X4</accession>
<feature type="compositionally biased region" description="Basic residues" evidence="1">
    <location>
        <begin position="804"/>
        <end position="813"/>
    </location>
</feature>
<dbReference type="InterPro" id="IPR001969">
    <property type="entry name" value="Aspartic_peptidase_AS"/>
</dbReference>
<dbReference type="PROSITE" id="PS00141">
    <property type="entry name" value="ASP_PROTEASE"/>
    <property type="match status" value="1"/>
</dbReference>
<feature type="region of interest" description="Disordered" evidence="1">
    <location>
        <begin position="823"/>
        <end position="842"/>
    </location>
</feature>
<evidence type="ECO:0000256" key="1">
    <source>
        <dbReference type="SAM" id="MobiDB-lite"/>
    </source>
</evidence>
<dbReference type="GO" id="GO:0006508">
    <property type="term" value="P:proteolysis"/>
    <property type="evidence" value="ECO:0007669"/>
    <property type="project" value="InterPro"/>
</dbReference>
<feature type="compositionally biased region" description="Basic and acidic residues" evidence="1">
    <location>
        <begin position="626"/>
        <end position="642"/>
    </location>
</feature>
<dbReference type="PANTHER" id="PTHR22954:SF3">
    <property type="entry name" value="PROTEIN CBG08539"/>
    <property type="match status" value="1"/>
</dbReference>
<dbReference type="Pfam" id="PF18701">
    <property type="entry name" value="DUF5641"/>
    <property type="match status" value="1"/>
</dbReference>
<feature type="region of interest" description="Disordered" evidence="1">
    <location>
        <begin position="786"/>
        <end position="818"/>
    </location>
</feature>
<dbReference type="STRING" id="50429.A0A2B4R8X4"/>
<proteinExistence type="predicted"/>
<dbReference type="Pfam" id="PF05585">
    <property type="entry name" value="DUF1758"/>
    <property type="match status" value="1"/>
</dbReference>
<dbReference type="InterPro" id="IPR040676">
    <property type="entry name" value="DUF5641"/>
</dbReference>
<feature type="domain" description="DUF1758" evidence="2">
    <location>
        <begin position="436"/>
        <end position="554"/>
    </location>
</feature>
<protein>
    <recommendedName>
        <fullName evidence="6">Peptidase aspartic putative domain-containing protein</fullName>
    </recommendedName>
</protein>
<feature type="compositionally biased region" description="Basic residues" evidence="1">
    <location>
        <begin position="669"/>
        <end position="681"/>
    </location>
</feature>
<evidence type="ECO:0000259" key="3">
    <source>
        <dbReference type="Pfam" id="PF18701"/>
    </source>
</evidence>
<feature type="compositionally biased region" description="Acidic residues" evidence="1">
    <location>
        <begin position="686"/>
        <end position="696"/>
    </location>
</feature>
<dbReference type="InterPro" id="IPR005312">
    <property type="entry name" value="DUF1759"/>
</dbReference>
<dbReference type="InterPro" id="IPR008737">
    <property type="entry name" value="DUF1758"/>
</dbReference>
<dbReference type="PANTHER" id="PTHR22954">
    <property type="entry name" value="RETROVIRAL PROTEASE-RELATED"/>
    <property type="match status" value="1"/>
</dbReference>
<gene>
    <name evidence="4" type="ORF">AWC38_SpisGene23014</name>
</gene>
<sequence length="842" mass="96161">MESCTEVREEIIALISDDEVAEEAQKWIDYQRAIDNALDIAQEYISKQAISKADEQTTSSSAEHKQLHLKLPKLELPKFDGDVLKFQNFWDQFEVAIHDNDNVPSVQKFTYLRSVLEGIAYHTIEGFEVTSANYQHAVDALKHRFGRKRIIISSLVKSIIQLPRSNEGVEFLRDLHDTLKNRIRALEALGEKPTTHSCILLPILETKLPPELSEKWELELTDTKEESVDLELFFKFLNKQVISKEAGKRNASMIVAEEAQKWIDYQRAIDNALDIAQEYISKQAISKADEQTTSSSAEHKQLHLKLPKLELPKFDGDVLKFQNFWDQFEVAIHDNDNVPAVQKFTYLRMVLEGIAYHTIEGFEVTSANYQHAVDALKHRFVCRKPKCKVEGCGRRHRTIIKWICGFVQLQDATNLTTDWRSHAGFRRFPESTCKGLFDSGSQRSYITKRVAESFALDGPSEVPSVSMLGGETSQTKRMRKVRFSLAFVQENISTPVSMETLTINKICTPLEPVEIRLEDYSHLQNLILADSYPRGPPVNVDILIGADFYFSFMSGKCKKVETTHAPTAVESTPGWIIKGIHPPMSIEEEESVRQFNEGLKFDGANGLEAANVTRPDGSPVQGSKYAPDRRRNYYHNYRDFCRGTRRSRGGPNSGTNGEVKLEEEDREKRQPRRRRRPRYRRRSDEERPEGDEQEERDGDHEGGEEGKECPAQNLRRRRPYRRSYWRPSRKDGMTGKCLIERVERLLPGKDGLIRTVVLKTKKGLLRRPVQRLHRLEASSTQFGRGELGESGAYGGESFLERSRNGRKRNKLHRNQCQVSNSIGEVGRMFGSGPVPGGSHAPQ</sequence>